<feature type="transmembrane region" description="Helical" evidence="1">
    <location>
        <begin position="105"/>
        <end position="127"/>
    </location>
</feature>
<reference evidence="2 3" key="1">
    <citation type="journal article" date="2019" name="ACS Chem. Biol.">
        <title>Identification and Mobilization of a Cryptic Antibiotic Biosynthesis Gene Locus from a Human-Pathogenic Nocardia Isolate.</title>
        <authorList>
            <person name="Herisse M."/>
            <person name="Ishida K."/>
            <person name="Porter J.L."/>
            <person name="Howden B."/>
            <person name="Hertweck C."/>
            <person name="Stinear T.P."/>
            <person name="Pidot S.J."/>
        </authorList>
    </citation>
    <scope>NUCLEOTIDE SEQUENCE [LARGE SCALE GENOMIC DNA]</scope>
    <source>
        <strain evidence="2 3">AUSMDU00024985</strain>
    </source>
</reference>
<accession>A0A6G9XWA0</accession>
<organism evidence="2 3">
    <name type="scientific">Nocardia brasiliensis</name>
    <dbReference type="NCBI Taxonomy" id="37326"/>
    <lineage>
        <taxon>Bacteria</taxon>
        <taxon>Bacillati</taxon>
        <taxon>Actinomycetota</taxon>
        <taxon>Actinomycetes</taxon>
        <taxon>Mycobacteriales</taxon>
        <taxon>Nocardiaceae</taxon>
        <taxon>Nocardia</taxon>
    </lineage>
</organism>
<keyword evidence="1" id="KW-0812">Transmembrane</keyword>
<name>A0A6G9XWA0_NOCBR</name>
<dbReference type="EMBL" id="CP046171">
    <property type="protein sequence ID" value="QIS05147.1"/>
    <property type="molecule type" value="Genomic_DNA"/>
</dbReference>
<feature type="transmembrane region" description="Helical" evidence="1">
    <location>
        <begin position="139"/>
        <end position="159"/>
    </location>
</feature>
<dbReference type="Proteomes" id="UP000501705">
    <property type="component" value="Chromosome"/>
</dbReference>
<protein>
    <submittedName>
        <fullName evidence="2">DoxX family protein</fullName>
    </submittedName>
</protein>
<sequence>MNASSTQSIERGGTEVTGAAMAAGRSWNPLTRIAFRFCFTYFGLFCVIFPQFLFVYSGLFWDKLPERAINGLLDPLSPIWNWAGRTVFGMDAELDMSSGSGDQRIIWIFVFCVLVVAMAVTVVWSVLDRRRPHYQRLNAWFLLFLRLCLGGQMLFYGMAKVVPTQMPEPPLVALLSQYGDFTPAAVLWMQVGSAPVYEILLGSAEVLGGLLLFWPRTATLGALISLISMAQVFILNMTFDVPVKILSGHLLLISFVLLAPQARRLADVLVLQRPSAPATQPEPLRGKRARTIAVVVQVALGLWVLAGITHQARVIWNETGGGATKPELYGIWSVAEFTRDGQPLPPLTTDQNRWQRVIFDVTGMAYQKMDGTLVPVVGAVDPAAHTITVSDTTAPSAPGLVAEANADRLGTFTFTQTAPDRLRLEGEFNGHPVTVSLEQVDLNSFKLRSTPFKWVQDQPHFS</sequence>
<feature type="transmembrane region" description="Helical" evidence="1">
    <location>
        <begin position="33"/>
        <end position="56"/>
    </location>
</feature>
<evidence type="ECO:0000256" key="1">
    <source>
        <dbReference type="SAM" id="Phobius"/>
    </source>
</evidence>
<keyword evidence="1" id="KW-1133">Transmembrane helix</keyword>
<keyword evidence="1" id="KW-0472">Membrane</keyword>
<dbReference type="AlphaFoldDB" id="A0A6G9XWA0"/>
<evidence type="ECO:0000313" key="3">
    <source>
        <dbReference type="Proteomes" id="UP000501705"/>
    </source>
</evidence>
<evidence type="ECO:0000313" key="2">
    <source>
        <dbReference type="EMBL" id="QIS05147.1"/>
    </source>
</evidence>
<feature type="transmembrane region" description="Helical" evidence="1">
    <location>
        <begin position="196"/>
        <end position="213"/>
    </location>
</feature>
<feature type="transmembrane region" description="Helical" evidence="1">
    <location>
        <begin position="220"/>
        <end position="239"/>
    </location>
</feature>
<gene>
    <name evidence="2" type="ORF">F5X71_25045</name>
</gene>
<proteinExistence type="predicted"/>